<feature type="region of interest" description="Disordered" evidence="1">
    <location>
        <begin position="1"/>
        <end position="55"/>
    </location>
</feature>
<protein>
    <submittedName>
        <fullName evidence="2">Uncharacterized protein</fullName>
    </submittedName>
</protein>
<proteinExistence type="predicted"/>
<gene>
    <name evidence="2" type="ORF">AVDCRST_MAG57-3872</name>
</gene>
<evidence type="ECO:0000313" key="2">
    <source>
        <dbReference type="EMBL" id="CAA9281914.1"/>
    </source>
</evidence>
<feature type="compositionally biased region" description="Polar residues" evidence="1">
    <location>
        <begin position="24"/>
        <end position="34"/>
    </location>
</feature>
<accession>A0A6J4JLW6</accession>
<organism evidence="2">
    <name type="scientific">uncultured Blastococcus sp</name>
    <dbReference type="NCBI Taxonomy" id="217144"/>
    <lineage>
        <taxon>Bacteria</taxon>
        <taxon>Bacillati</taxon>
        <taxon>Actinomycetota</taxon>
        <taxon>Actinomycetes</taxon>
        <taxon>Geodermatophilales</taxon>
        <taxon>Geodermatophilaceae</taxon>
        <taxon>Blastococcus</taxon>
        <taxon>environmental samples</taxon>
    </lineage>
</organism>
<name>A0A6J4JLW6_9ACTN</name>
<evidence type="ECO:0000256" key="1">
    <source>
        <dbReference type="SAM" id="MobiDB-lite"/>
    </source>
</evidence>
<reference evidence="2" key="1">
    <citation type="submission" date="2020-02" db="EMBL/GenBank/DDBJ databases">
        <authorList>
            <person name="Meier V. D."/>
        </authorList>
    </citation>
    <scope>NUCLEOTIDE SEQUENCE</scope>
    <source>
        <strain evidence="2">AVDCRST_MAG57</strain>
    </source>
</reference>
<dbReference type="AlphaFoldDB" id="A0A6J4JLW6"/>
<sequence>MSESSHTEAAGEGLSDEEMVETVAGQTDSASENADTAGKDWNGDPSEAPAPTSEA</sequence>
<dbReference type="EMBL" id="CADCTI010000312">
    <property type="protein sequence ID" value="CAA9281914.1"/>
    <property type="molecule type" value="Genomic_DNA"/>
</dbReference>